<dbReference type="RefSeq" id="WP_066860651.1">
    <property type="nucleotide sequence ID" value="NZ_CABKVV010000010.1"/>
</dbReference>
<gene>
    <name evidence="1" type="ORF">NE695_17370</name>
</gene>
<reference evidence="1 2" key="1">
    <citation type="submission" date="2022-06" db="EMBL/GenBank/DDBJ databases">
        <title>Isolation of gut microbiota from human fecal samples.</title>
        <authorList>
            <person name="Pamer E.G."/>
            <person name="Barat B."/>
            <person name="Waligurski E."/>
            <person name="Medina S."/>
            <person name="Paddock L."/>
            <person name="Mostad J."/>
        </authorList>
    </citation>
    <scope>NUCLEOTIDE SEQUENCE [LARGE SCALE GENOMIC DNA]</scope>
    <source>
        <strain evidence="1 2">DFI.9.73</strain>
    </source>
</reference>
<name>A0ABT1S437_9FIRM</name>
<comment type="caution">
    <text evidence="1">The sequence shown here is derived from an EMBL/GenBank/DDBJ whole genome shotgun (WGS) entry which is preliminary data.</text>
</comment>
<proteinExistence type="predicted"/>
<organism evidence="1 2">
    <name type="scientific">Neglectibacter timonensis</name>
    <dbReference type="NCBI Taxonomy" id="1776382"/>
    <lineage>
        <taxon>Bacteria</taxon>
        <taxon>Bacillati</taxon>
        <taxon>Bacillota</taxon>
        <taxon>Clostridia</taxon>
        <taxon>Eubacteriales</taxon>
        <taxon>Oscillospiraceae</taxon>
        <taxon>Neglectibacter</taxon>
    </lineage>
</organism>
<protein>
    <submittedName>
        <fullName evidence="1">Uncharacterized protein</fullName>
    </submittedName>
</protein>
<dbReference type="Proteomes" id="UP001524473">
    <property type="component" value="Unassembled WGS sequence"/>
</dbReference>
<sequence length="299" mass="33024">MGTYRYEDFLTAAKEKNMGVGSGFSQADWNLAEKNPDAGMSILNAKLAYGNAKTPEEKAKYNQMAEQIRSAYGNYTGGTSGADFYLNKPSPGSFDMEAAPTFSYDVEDDPVYAAYRKQYAREGSRATQDALGTAASATGGIPSSYAAAAASQAGDYYASQLSDKVPELYQQAYNRYLGELSQYNTDRNFRYGQYVDEVNSQTADRQEALQNALYGAQYGDYGKLAELGYDVSNIPTEYQKRFDLANLAGQYGDYGKLKELLGISADMQDKNIDLLYNLALAKAQLGDYSYLDKLLEQYF</sequence>
<evidence type="ECO:0000313" key="2">
    <source>
        <dbReference type="Proteomes" id="UP001524473"/>
    </source>
</evidence>
<dbReference type="EMBL" id="JANFZH010000064">
    <property type="protein sequence ID" value="MCQ4841684.1"/>
    <property type="molecule type" value="Genomic_DNA"/>
</dbReference>
<evidence type="ECO:0000313" key="1">
    <source>
        <dbReference type="EMBL" id="MCQ4841684.1"/>
    </source>
</evidence>
<accession>A0ABT1S437</accession>
<keyword evidence="2" id="KW-1185">Reference proteome</keyword>
<dbReference type="GeneID" id="90531222"/>